<dbReference type="AlphaFoldDB" id="A0A6L7I0Z3"/>
<keyword evidence="1" id="KW-0812">Transmembrane</keyword>
<gene>
    <name evidence="2" type="ORF">GNT65_15520</name>
</gene>
<dbReference type="RefSeq" id="WP_160797808.1">
    <property type="nucleotide sequence ID" value="NZ_CANMWR010000001.1"/>
</dbReference>
<reference evidence="2 3" key="1">
    <citation type="submission" date="2019-12" db="EMBL/GenBank/DDBJ databases">
        <title>Shewanella insulae sp. nov., isolated from a tidal flat.</title>
        <authorList>
            <person name="Yoon J.-H."/>
        </authorList>
    </citation>
    <scope>NUCLEOTIDE SEQUENCE [LARGE SCALE GENOMIC DNA]</scope>
    <source>
        <strain evidence="2 3">JBTF-M18</strain>
    </source>
</reference>
<proteinExistence type="predicted"/>
<name>A0A6L7I0Z3_9GAMM</name>
<organism evidence="2 3">
    <name type="scientific">Shewanella insulae</name>
    <dbReference type="NCBI Taxonomy" id="2681496"/>
    <lineage>
        <taxon>Bacteria</taxon>
        <taxon>Pseudomonadati</taxon>
        <taxon>Pseudomonadota</taxon>
        <taxon>Gammaproteobacteria</taxon>
        <taxon>Alteromonadales</taxon>
        <taxon>Shewanellaceae</taxon>
        <taxon>Shewanella</taxon>
    </lineage>
</organism>
<evidence type="ECO:0000256" key="1">
    <source>
        <dbReference type="SAM" id="Phobius"/>
    </source>
</evidence>
<feature type="transmembrane region" description="Helical" evidence="1">
    <location>
        <begin position="51"/>
        <end position="68"/>
    </location>
</feature>
<keyword evidence="1" id="KW-0472">Membrane</keyword>
<comment type="caution">
    <text evidence="2">The sequence shown here is derived from an EMBL/GenBank/DDBJ whole genome shotgun (WGS) entry which is preliminary data.</text>
</comment>
<keyword evidence="1" id="KW-1133">Transmembrane helix</keyword>
<dbReference type="Proteomes" id="UP000474778">
    <property type="component" value="Unassembled WGS sequence"/>
</dbReference>
<sequence>MQSVVEVLESEGFNVLQKDSKVIVKLDGLANPVTVTKDIAKDEYKLGSNDWGMSLSAFLVLVLGLYGYQHQSGSLINAVFIAGALWLFVVVLLTELKMTKLRAIVDRLNRESRC</sequence>
<evidence type="ECO:0000313" key="3">
    <source>
        <dbReference type="Proteomes" id="UP000474778"/>
    </source>
</evidence>
<accession>A0A6L7I0Z3</accession>
<keyword evidence="3" id="KW-1185">Reference proteome</keyword>
<evidence type="ECO:0000313" key="2">
    <source>
        <dbReference type="EMBL" id="MXR70073.1"/>
    </source>
</evidence>
<dbReference type="EMBL" id="WRPA01000015">
    <property type="protein sequence ID" value="MXR70073.1"/>
    <property type="molecule type" value="Genomic_DNA"/>
</dbReference>
<feature type="transmembrane region" description="Helical" evidence="1">
    <location>
        <begin position="74"/>
        <end position="93"/>
    </location>
</feature>
<protein>
    <submittedName>
        <fullName evidence="2">DUF3265 domain-containing protein</fullName>
    </submittedName>
</protein>